<evidence type="ECO:0000313" key="2">
    <source>
        <dbReference type="EMBL" id="MEK8030619.1"/>
    </source>
</evidence>
<evidence type="ECO:0000259" key="1">
    <source>
        <dbReference type="Pfam" id="PF00571"/>
    </source>
</evidence>
<dbReference type="Pfam" id="PF00571">
    <property type="entry name" value="CBS"/>
    <property type="match status" value="1"/>
</dbReference>
<accession>A0ABU9BLG8</accession>
<organism evidence="2 3">
    <name type="scientific">Ideonella lacteola</name>
    <dbReference type="NCBI Taxonomy" id="2984193"/>
    <lineage>
        <taxon>Bacteria</taxon>
        <taxon>Pseudomonadati</taxon>
        <taxon>Pseudomonadota</taxon>
        <taxon>Betaproteobacteria</taxon>
        <taxon>Burkholderiales</taxon>
        <taxon>Sphaerotilaceae</taxon>
        <taxon>Ideonella</taxon>
    </lineage>
</organism>
<dbReference type="InterPro" id="IPR046342">
    <property type="entry name" value="CBS_dom_sf"/>
</dbReference>
<dbReference type="Proteomes" id="UP001371218">
    <property type="component" value="Unassembled WGS sequence"/>
</dbReference>
<dbReference type="RefSeq" id="WP_341424978.1">
    <property type="nucleotide sequence ID" value="NZ_JBBUTG010000003.1"/>
</dbReference>
<evidence type="ECO:0000313" key="3">
    <source>
        <dbReference type="Proteomes" id="UP001371218"/>
    </source>
</evidence>
<dbReference type="EMBL" id="JBBUTG010000003">
    <property type="protein sequence ID" value="MEK8030619.1"/>
    <property type="molecule type" value="Genomic_DNA"/>
</dbReference>
<sequence length="194" mass="21086">MPSLAEFQRLPLTTVSGQPQLPPATHAASLTDPAISQMTDLRLAPCVTVDHRDGIPATLHVMQRAGVRMAFVAGVGGELIGLVTVDDLQGERPLLRAINDHVAVDELTLEQVMTPRAEWRVIDAWQIEHSRIGNLAATMLEHGLRYLLVAERGQHGSLIRGIFSARRLEAALGIELASGPRSRSFAELEAALMH</sequence>
<feature type="domain" description="CBS" evidence="1">
    <location>
        <begin position="45"/>
        <end position="88"/>
    </location>
</feature>
<dbReference type="InterPro" id="IPR000644">
    <property type="entry name" value="CBS_dom"/>
</dbReference>
<proteinExistence type="predicted"/>
<name>A0ABU9BLG8_9BURK</name>
<gene>
    <name evidence="2" type="ORF">AACH06_07250</name>
</gene>
<keyword evidence="3" id="KW-1185">Reference proteome</keyword>
<comment type="caution">
    <text evidence="2">The sequence shown here is derived from an EMBL/GenBank/DDBJ whole genome shotgun (WGS) entry which is preliminary data.</text>
</comment>
<protein>
    <submittedName>
        <fullName evidence="2">CBS domain-containing protein</fullName>
    </submittedName>
</protein>
<reference evidence="2 3" key="1">
    <citation type="submission" date="2024-04" db="EMBL/GenBank/DDBJ databases">
        <title>Novel species of the genus Ideonella isolated from streams.</title>
        <authorList>
            <person name="Lu H."/>
        </authorList>
    </citation>
    <scope>NUCLEOTIDE SEQUENCE [LARGE SCALE GENOMIC DNA]</scope>
    <source>
        <strain evidence="2 3">DXS29W</strain>
    </source>
</reference>
<dbReference type="Gene3D" id="3.10.580.10">
    <property type="entry name" value="CBS-domain"/>
    <property type="match status" value="1"/>
</dbReference>
<dbReference type="SUPFAM" id="SSF54631">
    <property type="entry name" value="CBS-domain pair"/>
    <property type="match status" value="1"/>
</dbReference>